<evidence type="ECO:0000313" key="7">
    <source>
        <dbReference type="Proteomes" id="UP000287033"/>
    </source>
</evidence>
<dbReference type="SMART" id="SM00054">
    <property type="entry name" value="EFh"/>
    <property type="match status" value="3"/>
</dbReference>
<evidence type="ECO:0000256" key="1">
    <source>
        <dbReference type="ARBA" id="ARBA00009763"/>
    </source>
</evidence>
<keyword evidence="3" id="KW-0106">Calcium</keyword>
<dbReference type="Proteomes" id="UP000287033">
    <property type="component" value="Unassembled WGS sequence"/>
</dbReference>
<dbReference type="GO" id="GO:0005509">
    <property type="term" value="F:calcium ion binding"/>
    <property type="evidence" value="ECO:0007669"/>
    <property type="project" value="InterPro"/>
</dbReference>
<feature type="domain" description="EF-hand" evidence="5">
    <location>
        <begin position="154"/>
        <end position="189"/>
    </location>
</feature>
<dbReference type="PROSITE" id="PS00018">
    <property type="entry name" value="EF_HAND_1"/>
    <property type="match status" value="1"/>
</dbReference>
<dbReference type="FunFam" id="1.10.238.10:FF:000003">
    <property type="entry name" value="Calmodulin A"/>
    <property type="match status" value="1"/>
</dbReference>
<dbReference type="InterPro" id="IPR011992">
    <property type="entry name" value="EF-hand-dom_pair"/>
</dbReference>
<dbReference type="AlphaFoldDB" id="A0A401SZ06"/>
<sequence>MPPKKKTFVKRKRKKVTKKETQKTSENNQNLPEPLKADFVPSPSVLREKILAFLQEWKDEQQEMAKRELSDKIHQELTAQDIRDLRLVFDTTDTRNAGYLSSTEVCTALQTLGFLVNQQDLKKTMRNLRLSKEEGVSFSDFLQIVMEHQGDSRDTYEEIKLGFSLFDCDGDGKITFDNLKDACKSAGVHFSHHDLREMIKEVDTNGDGTVDMEEFINLMLQTNLF</sequence>
<proteinExistence type="inferred from homology"/>
<dbReference type="OMA" id="HGEEHIK"/>
<comment type="similarity">
    <text evidence="1">Belongs to the calmodulin family.</text>
</comment>
<evidence type="ECO:0000259" key="5">
    <source>
        <dbReference type="PROSITE" id="PS50222"/>
    </source>
</evidence>
<evidence type="ECO:0000256" key="4">
    <source>
        <dbReference type="SAM" id="MobiDB-lite"/>
    </source>
</evidence>
<feature type="region of interest" description="Disordered" evidence="4">
    <location>
        <begin position="1"/>
        <end position="38"/>
    </location>
</feature>
<accession>A0A401SZ06</accession>
<dbReference type="Pfam" id="PF13499">
    <property type="entry name" value="EF-hand_7"/>
    <property type="match status" value="1"/>
</dbReference>
<dbReference type="OrthoDB" id="343296at2759"/>
<feature type="compositionally biased region" description="Basic residues" evidence="4">
    <location>
        <begin position="1"/>
        <end position="17"/>
    </location>
</feature>
<keyword evidence="7" id="KW-1185">Reference proteome</keyword>
<dbReference type="PANTHER" id="PTHR23048:SF0">
    <property type="entry name" value="CALMODULIN LIKE 3"/>
    <property type="match status" value="1"/>
</dbReference>
<dbReference type="STRING" id="137246.A0A401SZ06"/>
<evidence type="ECO:0000256" key="2">
    <source>
        <dbReference type="ARBA" id="ARBA00022737"/>
    </source>
</evidence>
<dbReference type="PROSITE" id="PS50222">
    <property type="entry name" value="EF_HAND_2"/>
    <property type="match status" value="3"/>
</dbReference>
<dbReference type="InterPro" id="IPR050230">
    <property type="entry name" value="CALM/Myosin/TropC-like"/>
</dbReference>
<reference evidence="6 7" key="1">
    <citation type="journal article" date="2018" name="Nat. Ecol. Evol.">
        <title>Shark genomes provide insights into elasmobranch evolution and the origin of vertebrates.</title>
        <authorList>
            <person name="Hara Y"/>
            <person name="Yamaguchi K"/>
            <person name="Onimaru K"/>
            <person name="Kadota M"/>
            <person name="Koyanagi M"/>
            <person name="Keeley SD"/>
            <person name="Tatsumi K"/>
            <person name="Tanaka K"/>
            <person name="Motone F"/>
            <person name="Kageyama Y"/>
            <person name="Nozu R"/>
            <person name="Adachi N"/>
            <person name="Nishimura O"/>
            <person name="Nakagawa R"/>
            <person name="Tanegashima C"/>
            <person name="Kiyatake I"/>
            <person name="Matsumoto R"/>
            <person name="Murakumo K"/>
            <person name="Nishida K"/>
            <person name="Terakita A"/>
            <person name="Kuratani S"/>
            <person name="Sato K"/>
            <person name="Hyodo S Kuraku.S."/>
        </authorList>
    </citation>
    <scope>NUCLEOTIDE SEQUENCE [LARGE SCALE GENOMIC DNA]</scope>
</reference>
<evidence type="ECO:0000313" key="6">
    <source>
        <dbReference type="EMBL" id="GCC35637.1"/>
    </source>
</evidence>
<dbReference type="Gene3D" id="1.10.238.10">
    <property type="entry name" value="EF-hand"/>
    <property type="match status" value="2"/>
</dbReference>
<keyword evidence="2" id="KW-0677">Repeat</keyword>
<dbReference type="InterPro" id="IPR018247">
    <property type="entry name" value="EF_Hand_1_Ca_BS"/>
</dbReference>
<dbReference type="EMBL" id="BEZZ01000726">
    <property type="protein sequence ID" value="GCC35637.1"/>
    <property type="molecule type" value="Genomic_DNA"/>
</dbReference>
<feature type="domain" description="EF-hand" evidence="5">
    <location>
        <begin position="190"/>
        <end position="225"/>
    </location>
</feature>
<dbReference type="CDD" id="cd00051">
    <property type="entry name" value="EFh"/>
    <property type="match status" value="1"/>
</dbReference>
<dbReference type="SUPFAM" id="SSF47473">
    <property type="entry name" value="EF-hand"/>
    <property type="match status" value="1"/>
</dbReference>
<comment type="caution">
    <text evidence="6">The sequence shown here is derived from an EMBL/GenBank/DDBJ whole genome shotgun (WGS) entry which is preliminary data.</text>
</comment>
<name>A0A401SZ06_CHIPU</name>
<feature type="domain" description="EF-hand" evidence="5">
    <location>
        <begin position="80"/>
        <end position="115"/>
    </location>
</feature>
<organism evidence="6 7">
    <name type="scientific">Chiloscyllium punctatum</name>
    <name type="common">Brownbanded bambooshark</name>
    <name type="synonym">Hemiscyllium punctatum</name>
    <dbReference type="NCBI Taxonomy" id="137246"/>
    <lineage>
        <taxon>Eukaryota</taxon>
        <taxon>Metazoa</taxon>
        <taxon>Chordata</taxon>
        <taxon>Craniata</taxon>
        <taxon>Vertebrata</taxon>
        <taxon>Chondrichthyes</taxon>
        <taxon>Elasmobranchii</taxon>
        <taxon>Galeomorphii</taxon>
        <taxon>Galeoidea</taxon>
        <taxon>Orectolobiformes</taxon>
        <taxon>Hemiscylliidae</taxon>
        <taxon>Chiloscyllium</taxon>
    </lineage>
</organism>
<evidence type="ECO:0000256" key="3">
    <source>
        <dbReference type="ARBA" id="ARBA00022837"/>
    </source>
</evidence>
<protein>
    <recommendedName>
        <fullName evidence="5">EF-hand domain-containing protein</fullName>
    </recommendedName>
</protein>
<gene>
    <name evidence="6" type="ORF">chiPu_0014124</name>
</gene>
<dbReference type="GO" id="GO:0016460">
    <property type="term" value="C:myosin II complex"/>
    <property type="evidence" value="ECO:0007669"/>
    <property type="project" value="TreeGrafter"/>
</dbReference>
<dbReference type="InterPro" id="IPR002048">
    <property type="entry name" value="EF_hand_dom"/>
</dbReference>
<dbReference type="PANTHER" id="PTHR23048">
    <property type="entry name" value="MYOSIN LIGHT CHAIN 1, 3"/>
    <property type="match status" value="1"/>
</dbReference>